<accession>A0ABS4ER50</accession>
<gene>
    <name evidence="1" type="ORF">J2Z75_003950</name>
</gene>
<comment type="caution">
    <text evidence="1">The sequence shown here is derived from an EMBL/GenBank/DDBJ whole genome shotgun (WGS) entry which is preliminary data.</text>
</comment>
<protein>
    <submittedName>
        <fullName evidence="1">Uncharacterized protein</fullName>
    </submittedName>
</protein>
<evidence type="ECO:0000313" key="2">
    <source>
        <dbReference type="Proteomes" id="UP000823786"/>
    </source>
</evidence>
<dbReference type="EMBL" id="JAGGJV010000007">
    <property type="protein sequence ID" value="MBP1860429.1"/>
    <property type="molecule type" value="Genomic_DNA"/>
</dbReference>
<sequence>MHEPTTYGAIGDFEPGFAAMDREEVINQTFFR</sequence>
<proteinExistence type="predicted"/>
<organism evidence="1 2">
    <name type="scientific">Rhizobium herbae</name>
    <dbReference type="NCBI Taxonomy" id="508661"/>
    <lineage>
        <taxon>Bacteria</taxon>
        <taxon>Pseudomonadati</taxon>
        <taxon>Pseudomonadota</taxon>
        <taxon>Alphaproteobacteria</taxon>
        <taxon>Hyphomicrobiales</taxon>
        <taxon>Rhizobiaceae</taxon>
        <taxon>Rhizobium/Agrobacterium group</taxon>
        <taxon>Rhizobium</taxon>
    </lineage>
</organism>
<keyword evidence="2" id="KW-1185">Reference proteome</keyword>
<reference evidence="1 2" key="1">
    <citation type="submission" date="2021-03" db="EMBL/GenBank/DDBJ databases">
        <title>Genomic Encyclopedia of Type Strains, Phase IV (KMG-IV): sequencing the most valuable type-strain genomes for metagenomic binning, comparative biology and taxonomic classification.</title>
        <authorList>
            <person name="Goeker M."/>
        </authorList>
    </citation>
    <scope>NUCLEOTIDE SEQUENCE [LARGE SCALE GENOMIC DNA]</scope>
    <source>
        <strain evidence="1 2">DSM 26427</strain>
    </source>
</reference>
<dbReference type="Proteomes" id="UP000823786">
    <property type="component" value="Unassembled WGS sequence"/>
</dbReference>
<evidence type="ECO:0000313" key="1">
    <source>
        <dbReference type="EMBL" id="MBP1860429.1"/>
    </source>
</evidence>
<name>A0ABS4ER50_9HYPH</name>